<accession>A0ACC2X037</accession>
<dbReference type="EMBL" id="JASBWV010000032">
    <property type="protein sequence ID" value="KAJ9117415.1"/>
    <property type="molecule type" value="Genomic_DNA"/>
</dbReference>
<gene>
    <name evidence="1" type="ORF">QFC24_006511</name>
</gene>
<organism evidence="1 2">
    <name type="scientific">Naganishia onofrii</name>
    <dbReference type="NCBI Taxonomy" id="1851511"/>
    <lineage>
        <taxon>Eukaryota</taxon>
        <taxon>Fungi</taxon>
        <taxon>Dikarya</taxon>
        <taxon>Basidiomycota</taxon>
        <taxon>Agaricomycotina</taxon>
        <taxon>Tremellomycetes</taxon>
        <taxon>Filobasidiales</taxon>
        <taxon>Filobasidiaceae</taxon>
        <taxon>Naganishia</taxon>
    </lineage>
</organism>
<keyword evidence="2" id="KW-1185">Reference proteome</keyword>
<protein>
    <submittedName>
        <fullName evidence="1">Uncharacterized protein</fullName>
    </submittedName>
</protein>
<sequence>MLRTLATTSARHNNTLRSSVAAVAGRRYASHGPSYNAPSGYIFGEKVSTLLAFPLVTGVRSLSDEGVKRLEAGVGADGAGGCYIQRKDC</sequence>
<evidence type="ECO:0000313" key="1">
    <source>
        <dbReference type="EMBL" id="KAJ9117415.1"/>
    </source>
</evidence>
<reference evidence="1" key="1">
    <citation type="submission" date="2023-04" db="EMBL/GenBank/DDBJ databases">
        <title>Draft Genome sequencing of Naganishia species isolated from polar environments using Oxford Nanopore Technology.</title>
        <authorList>
            <person name="Leo P."/>
            <person name="Venkateswaran K."/>
        </authorList>
    </citation>
    <scope>NUCLEOTIDE SEQUENCE</scope>
    <source>
        <strain evidence="1">DBVPG 5303</strain>
    </source>
</reference>
<dbReference type="Proteomes" id="UP001234202">
    <property type="component" value="Unassembled WGS sequence"/>
</dbReference>
<comment type="caution">
    <text evidence="1">The sequence shown here is derived from an EMBL/GenBank/DDBJ whole genome shotgun (WGS) entry which is preliminary data.</text>
</comment>
<evidence type="ECO:0000313" key="2">
    <source>
        <dbReference type="Proteomes" id="UP001234202"/>
    </source>
</evidence>
<name>A0ACC2X037_9TREE</name>
<proteinExistence type="predicted"/>